<sequence length="470" mass="51262">MTWKRTVISKTNTEVNKQTSRQLSDGGCEQSYGKLPDGGWGWVVTFTSCFGIALSVAFINTFGMFYTSMTDELGFELTSVTLIGSIHTAISFGGAVLVVPLVERFGERYVLVVSGMLQFIGCFVSAFLTSFPLLFLCIGIILGIGAATSFVTCIMATDKYFDKKKTTALTLTSLGGSLSIVVFSPVAKLLLENYGFRGTMLIFSAILLNTVVCGVAVIPLNTKKPKIVTDTSHPTRVDVSFAKRPSFIMYMITNALFVAGLYIPVGFLPETGLSVGIGMDDISLVFSISGVVQIAGRLAFGFLSYKLPSHIIKLWIIFLVAVGLTLLIVPFSTQLYQYIIFSLLNGFFAGGSNIGFNLCLKNLLELKYYGRGLSFALMMQGVGGLLGNPTAASLQKVFGNGNIAFYFASIIFILSGLILSPFSKARKHNPTEIEISVSKKKLKVYTKRVDHNKDNIIVFERYVDLVEFNV</sequence>
<evidence type="ECO:0000256" key="1">
    <source>
        <dbReference type="ARBA" id="ARBA00004141"/>
    </source>
</evidence>
<keyword evidence="2" id="KW-1133">Transmembrane helix</keyword>
<dbReference type="Pfam" id="PF07690">
    <property type="entry name" value="MFS_1"/>
    <property type="match status" value="1"/>
</dbReference>
<dbReference type="Proteomes" id="UP000596742">
    <property type="component" value="Unassembled WGS sequence"/>
</dbReference>
<dbReference type="GO" id="GO:0016020">
    <property type="term" value="C:membrane"/>
    <property type="evidence" value="ECO:0007669"/>
    <property type="project" value="UniProtKB-SubCell"/>
</dbReference>
<dbReference type="PANTHER" id="PTHR11360">
    <property type="entry name" value="MONOCARBOXYLATE TRANSPORTER"/>
    <property type="match status" value="1"/>
</dbReference>
<organism evidence="4 5">
    <name type="scientific">Mytilus galloprovincialis</name>
    <name type="common">Mediterranean mussel</name>
    <dbReference type="NCBI Taxonomy" id="29158"/>
    <lineage>
        <taxon>Eukaryota</taxon>
        <taxon>Metazoa</taxon>
        <taxon>Spiralia</taxon>
        <taxon>Lophotrochozoa</taxon>
        <taxon>Mollusca</taxon>
        <taxon>Bivalvia</taxon>
        <taxon>Autobranchia</taxon>
        <taxon>Pteriomorphia</taxon>
        <taxon>Mytilida</taxon>
        <taxon>Mytiloidea</taxon>
        <taxon>Mytilidae</taxon>
        <taxon>Mytilinae</taxon>
        <taxon>Mytilus</taxon>
    </lineage>
</organism>
<feature type="transmembrane region" description="Helical" evidence="2">
    <location>
        <begin position="133"/>
        <end position="156"/>
    </location>
</feature>
<dbReference type="PANTHER" id="PTHR11360:SF284">
    <property type="entry name" value="EG:103B4.3 PROTEIN-RELATED"/>
    <property type="match status" value="1"/>
</dbReference>
<dbReference type="CDD" id="cd17352">
    <property type="entry name" value="MFS_MCT_SLC16"/>
    <property type="match status" value="1"/>
</dbReference>
<feature type="transmembrane region" description="Helical" evidence="2">
    <location>
        <begin position="338"/>
        <end position="360"/>
    </location>
</feature>
<proteinExistence type="predicted"/>
<feature type="transmembrane region" description="Helical" evidence="2">
    <location>
        <begin position="403"/>
        <end position="422"/>
    </location>
</feature>
<feature type="transmembrane region" description="Helical" evidence="2">
    <location>
        <begin position="168"/>
        <end position="187"/>
    </location>
</feature>
<gene>
    <name evidence="4" type="ORF">MGAL_10B076137</name>
</gene>
<feature type="transmembrane region" description="Helical" evidence="2">
    <location>
        <begin position="247"/>
        <end position="267"/>
    </location>
</feature>
<evidence type="ECO:0000259" key="3">
    <source>
        <dbReference type="PROSITE" id="PS50850"/>
    </source>
</evidence>
<feature type="transmembrane region" description="Helical" evidence="2">
    <location>
        <begin position="372"/>
        <end position="391"/>
    </location>
</feature>
<evidence type="ECO:0000256" key="2">
    <source>
        <dbReference type="SAM" id="Phobius"/>
    </source>
</evidence>
<protein>
    <submittedName>
        <fullName evidence="4">MFS transporter, MCP family, solute carrier family 16 (Monocarboxylic acid transporters), member 13</fullName>
    </submittedName>
</protein>
<feature type="transmembrane region" description="Helical" evidence="2">
    <location>
        <begin position="40"/>
        <end position="62"/>
    </location>
</feature>
<dbReference type="EMBL" id="UYJE01000089">
    <property type="protein sequence ID" value="VDH90039.1"/>
    <property type="molecule type" value="Genomic_DNA"/>
</dbReference>
<dbReference type="Gene3D" id="1.20.1250.20">
    <property type="entry name" value="MFS general substrate transporter like domains"/>
    <property type="match status" value="2"/>
</dbReference>
<keyword evidence="2" id="KW-0472">Membrane</keyword>
<dbReference type="InterPro" id="IPR036259">
    <property type="entry name" value="MFS_trans_sf"/>
</dbReference>
<feature type="transmembrane region" description="Helical" evidence="2">
    <location>
        <begin position="282"/>
        <end position="300"/>
    </location>
</feature>
<dbReference type="OrthoDB" id="2213137at2759"/>
<reference evidence="4" key="1">
    <citation type="submission" date="2018-11" db="EMBL/GenBank/DDBJ databases">
        <authorList>
            <person name="Alioto T."/>
            <person name="Alioto T."/>
        </authorList>
    </citation>
    <scope>NUCLEOTIDE SEQUENCE</scope>
</reference>
<name>A0A8B6BGL2_MYTGA</name>
<comment type="subcellular location">
    <subcellularLocation>
        <location evidence="1">Membrane</location>
        <topology evidence="1">Multi-pass membrane protein</topology>
    </subcellularLocation>
</comment>
<feature type="domain" description="Major facilitator superfamily (MFS) profile" evidence="3">
    <location>
        <begin position="41"/>
        <end position="427"/>
    </location>
</feature>
<evidence type="ECO:0000313" key="4">
    <source>
        <dbReference type="EMBL" id="VDH90039.1"/>
    </source>
</evidence>
<dbReference type="InterPro" id="IPR050327">
    <property type="entry name" value="Proton-linked_MCT"/>
</dbReference>
<comment type="caution">
    <text evidence="4">The sequence shown here is derived from an EMBL/GenBank/DDBJ whole genome shotgun (WGS) entry which is preliminary data.</text>
</comment>
<keyword evidence="2" id="KW-0812">Transmembrane</keyword>
<keyword evidence="5" id="KW-1185">Reference proteome</keyword>
<evidence type="ECO:0000313" key="5">
    <source>
        <dbReference type="Proteomes" id="UP000596742"/>
    </source>
</evidence>
<dbReference type="AlphaFoldDB" id="A0A8B6BGL2"/>
<feature type="transmembrane region" description="Helical" evidence="2">
    <location>
        <begin position="199"/>
        <end position="220"/>
    </location>
</feature>
<feature type="transmembrane region" description="Helical" evidence="2">
    <location>
        <begin position="312"/>
        <end position="332"/>
    </location>
</feature>
<dbReference type="GO" id="GO:0008028">
    <property type="term" value="F:monocarboxylic acid transmembrane transporter activity"/>
    <property type="evidence" value="ECO:0007669"/>
    <property type="project" value="TreeGrafter"/>
</dbReference>
<dbReference type="SUPFAM" id="SSF103473">
    <property type="entry name" value="MFS general substrate transporter"/>
    <property type="match status" value="1"/>
</dbReference>
<accession>A0A8B6BGL2</accession>
<dbReference type="InterPro" id="IPR020846">
    <property type="entry name" value="MFS_dom"/>
</dbReference>
<dbReference type="InterPro" id="IPR011701">
    <property type="entry name" value="MFS"/>
</dbReference>
<dbReference type="PROSITE" id="PS50850">
    <property type="entry name" value="MFS"/>
    <property type="match status" value="1"/>
</dbReference>
<feature type="transmembrane region" description="Helical" evidence="2">
    <location>
        <begin position="82"/>
        <end position="102"/>
    </location>
</feature>
<feature type="transmembrane region" description="Helical" evidence="2">
    <location>
        <begin position="109"/>
        <end position="127"/>
    </location>
</feature>